<reference evidence="7 8" key="1">
    <citation type="journal article" date="2015" name="BMC Genomics">
        <title>Comparative genomics and metabolic profiling of the genus Lysobacter.</title>
        <authorList>
            <person name="de Bruijn I."/>
            <person name="Cheng X."/>
            <person name="de Jager V."/>
            <person name="Exposito R.G."/>
            <person name="Watrous J."/>
            <person name="Patel N."/>
            <person name="Postma J."/>
            <person name="Dorrestein P.C."/>
            <person name="Kobayashi D."/>
            <person name="Raaijmakers J.M."/>
        </authorList>
    </citation>
    <scope>NUCLEOTIDE SEQUENCE [LARGE SCALE GENOMIC DNA]</scope>
    <source>
        <strain evidence="7 8">76</strain>
    </source>
</reference>
<gene>
    <name evidence="7" type="primary">bsn</name>
    <name evidence="7" type="ORF">LA76x_4294</name>
</gene>
<dbReference type="EMBL" id="CP011129">
    <property type="protein sequence ID" value="ALN82405.1"/>
    <property type="molecule type" value="Genomic_DNA"/>
</dbReference>
<feature type="region of interest" description="Disordered" evidence="5">
    <location>
        <begin position="1"/>
        <end position="27"/>
    </location>
</feature>
<dbReference type="PANTHER" id="PTHR33607">
    <property type="entry name" value="ENDONUCLEASE-1"/>
    <property type="match status" value="1"/>
</dbReference>
<evidence type="ECO:0000313" key="7">
    <source>
        <dbReference type="EMBL" id="ALN82405.1"/>
    </source>
</evidence>
<dbReference type="STRING" id="84531.LA76x_4294"/>
<name>A0A0S2FFX2_LYSAN</name>
<dbReference type="Pfam" id="PF04231">
    <property type="entry name" value="Endonuclease_1"/>
    <property type="match status" value="1"/>
</dbReference>
<feature type="domain" description="SbsA Ig-like" evidence="6">
    <location>
        <begin position="223"/>
        <end position="322"/>
    </location>
</feature>
<dbReference type="Proteomes" id="UP000060787">
    <property type="component" value="Chromosome"/>
</dbReference>
<evidence type="ECO:0000256" key="4">
    <source>
        <dbReference type="ARBA" id="ARBA00022801"/>
    </source>
</evidence>
<dbReference type="EC" id="3.1.-.-" evidence="7"/>
<dbReference type="PATRIC" id="fig|84531.8.peg.4296"/>
<dbReference type="RefSeq" id="WP_425478848.1">
    <property type="nucleotide sequence ID" value="NZ_CP011129.1"/>
</dbReference>
<dbReference type="InterPro" id="IPR032812">
    <property type="entry name" value="SbsA_Ig"/>
</dbReference>
<dbReference type="InterPro" id="IPR007346">
    <property type="entry name" value="Endonuclease-I"/>
</dbReference>
<evidence type="ECO:0000256" key="2">
    <source>
        <dbReference type="ARBA" id="ARBA00022722"/>
    </source>
</evidence>
<accession>A0A0S2FFX2</accession>
<dbReference type="InterPro" id="IPR044925">
    <property type="entry name" value="His-Me_finger_sf"/>
</dbReference>
<sequence>MPMSVRGRSTALHCSHPARPHPASPRPVLPRQAARLALAVCALLPSLASAAVFINEFHYDDATSAGDVGERIEIVATAGETLSNYRVYLYNGSSPSSAVAYDNDLVPAGSVVTCGGSVRIATLSYPTNGIQNGSNDGFALVDGSGNVVQFLSYEGQITASGGPASGRTSTNLPVSESGSTAAGTSLQLSGNGSAYSQFAWQNSATQTFGACNNGQSFTTSTPNTPPSVTSTTPSNGASNFPAAGDLIANFSEAVTLASGALTLQCATSGTVALTYPSSGTAITASTGTALHAGESCTFTVLASQVSDAGGAHPAANTVANFTVASGGGGGTGYYSHVNTSSASQLRCSLHATIKGHTVYPYSGGTTNAWTILEIADEDPNNAGRILDAYKNRSFVKVTDRAGSGSGVKYNREHTWPNSLGFGSATGNLGLPYAPYTDTHMLYLTDAGYNADRGNKPFADCSLSSGCGERVTEVNNGSGGGSGVYPGNSNWFKTPDGNAGSFQVWGKRKGDMARAVLYMAIRYEGGTDPNNGQSEPDLELTDDRSKIVITSSSPAYMGLLTTLLSWHQADPPDAAELARNEVIFSFQGNRNPFIDHPEWATASLFNSAKPASCQLIP</sequence>
<dbReference type="eggNOG" id="COG2374">
    <property type="taxonomic scope" value="Bacteria"/>
</dbReference>
<keyword evidence="4 7" id="KW-0378">Hydrolase</keyword>
<dbReference type="Pfam" id="PF13205">
    <property type="entry name" value="Big_5"/>
    <property type="match status" value="1"/>
</dbReference>
<dbReference type="GO" id="GO:0016787">
    <property type="term" value="F:hydrolase activity"/>
    <property type="evidence" value="ECO:0007669"/>
    <property type="project" value="UniProtKB-KW"/>
</dbReference>
<feature type="region of interest" description="Disordered" evidence="5">
    <location>
        <begin position="215"/>
        <end position="236"/>
    </location>
</feature>
<feature type="compositionally biased region" description="Low complexity" evidence="5">
    <location>
        <begin position="218"/>
        <end position="235"/>
    </location>
</feature>
<keyword evidence="8" id="KW-1185">Reference proteome</keyword>
<dbReference type="AlphaFoldDB" id="A0A0S2FFX2"/>
<feature type="region of interest" description="Disordered" evidence="5">
    <location>
        <begin position="161"/>
        <end position="182"/>
    </location>
</feature>
<feature type="compositionally biased region" description="Polar residues" evidence="5">
    <location>
        <begin position="166"/>
        <end position="182"/>
    </location>
</feature>
<keyword evidence="3" id="KW-0732">Signal</keyword>
<protein>
    <submittedName>
        <fullName evidence="7">Extracellular ribonuclease domain protein</fullName>
        <ecNumber evidence="7">3.1.-.-</ecNumber>
    </submittedName>
</protein>
<evidence type="ECO:0000259" key="6">
    <source>
        <dbReference type="Pfam" id="PF13205"/>
    </source>
</evidence>
<evidence type="ECO:0000256" key="1">
    <source>
        <dbReference type="ARBA" id="ARBA00006429"/>
    </source>
</evidence>
<organism evidence="7 8">
    <name type="scientific">Lysobacter antibioticus</name>
    <dbReference type="NCBI Taxonomy" id="84531"/>
    <lineage>
        <taxon>Bacteria</taxon>
        <taxon>Pseudomonadati</taxon>
        <taxon>Pseudomonadota</taxon>
        <taxon>Gammaproteobacteria</taxon>
        <taxon>Lysobacterales</taxon>
        <taxon>Lysobacteraceae</taxon>
        <taxon>Lysobacter</taxon>
    </lineage>
</organism>
<dbReference type="eggNOG" id="COG2356">
    <property type="taxonomic scope" value="Bacteria"/>
</dbReference>
<comment type="similarity">
    <text evidence="1">Belongs to the EndA/NucM nuclease family.</text>
</comment>
<evidence type="ECO:0000256" key="5">
    <source>
        <dbReference type="SAM" id="MobiDB-lite"/>
    </source>
</evidence>
<evidence type="ECO:0000313" key="8">
    <source>
        <dbReference type="Proteomes" id="UP000060787"/>
    </source>
</evidence>
<proteinExistence type="inferred from homology"/>
<evidence type="ECO:0000256" key="3">
    <source>
        <dbReference type="ARBA" id="ARBA00022729"/>
    </source>
</evidence>
<dbReference type="PANTHER" id="PTHR33607:SF2">
    <property type="entry name" value="ENDONUCLEASE-1"/>
    <property type="match status" value="1"/>
</dbReference>
<keyword evidence="2" id="KW-0540">Nuclease</keyword>
<dbReference type="GO" id="GO:0004518">
    <property type="term" value="F:nuclease activity"/>
    <property type="evidence" value="ECO:0007669"/>
    <property type="project" value="UniProtKB-KW"/>
</dbReference>
<dbReference type="SUPFAM" id="SSF54060">
    <property type="entry name" value="His-Me finger endonucleases"/>
    <property type="match status" value="1"/>
</dbReference>
<dbReference type="KEGG" id="lab:LA76x_4294"/>